<gene>
    <name evidence="2" type="ORF">DCP75_10980</name>
</gene>
<dbReference type="Pfam" id="PF00085">
    <property type="entry name" value="Thioredoxin"/>
    <property type="match status" value="1"/>
</dbReference>
<dbReference type="InterPro" id="IPR013766">
    <property type="entry name" value="Thioredoxin_domain"/>
</dbReference>
<dbReference type="Gene3D" id="3.40.30.10">
    <property type="entry name" value="Glutaredoxin"/>
    <property type="match status" value="1"/>
</dbReference>
<dbReference type="InterPro" id="IPR036249">
    <property type="entry name" value="Thioredoxin-like_sf"/>
</dbReference>
<evidence type="ECO:0000313" key="2">
    <source>
        <dbReference type="EMBL" id="HAN28223.1"/>
    </source>
</evidence>
<dbReference type="EMBL" id="DMND01000148">
    <property type="protein sequence ID" value="HAN28223.1"/>
    <property type="molecule type" value="Genomic_DNA"/>
</dbReference>
<accession>A0A3C1KP29</accession>
<dbReference type="STRING" id="1121937.GCA_000423125_01582"/>
<sequence>MQSSRPYSPDAPSRASIDLTPGELLLEFGTDWCGHCQAAQPAIAEALQAHTALAHLKIEDGKGRPLGRSFAVKLWPTLILLRAGQEVGRVVRPTAASQVTQLLQR</sequence>
<protein>
    <submittedName>
        <fullName evidence="2">Thioredoxin</fullName>
    </submittedName>
</protein>
<organism evidence="2 3">
    <name type="scientific">Haliea salexigens</name>
    <dbReference type="NCBI Taxonomy" id="287487"/>
    <lineage>
        <taxon>Bacteria</taxon>
        <taxon>Pseudomonadati</taxon>
        <taxon>Pseudomonadota</taxon>
        <taxon>Gammaproteobacteria</taxon>
        <taxon>Cellvibrionales</taxon>
        <taxon>Halieaceae</taxon>
        <taxon>Haliea</taxon>
    </lineage>
</organism>
<evidence type="ECO:0000259" key="1">
    <source>
        <dbReference type="Pfam" id="PF00085"/>
    </source>
</evidence>
<dbReference type="CDD" id="cd02947">
    <property type="entry name" value="TRX_family"/>
    <property type="match status" value="1"/>
</dbReference>
<proteinExistence type="predicted"/>
<evidence type="ECO:0000313" key="3">
    <source>
        <dbReference type="Proteomes" id="UP000259273"/>
    </source>
</evidence>
<dbReference type="Proteomes" id="UP000259273">
    <property type="component" value="Unassembled WGS sequence"/>
</dbReference>
<comment type="caution">
    <text evidence="2">The sequence shown here is derived from an EMBL/GenBank/DDBJ whole genome shotgun (WGS) entry which is preliminary data.</text>
</comment>
<name>A0A3C1KP29_9GAMM</name>
<dbReference type="SUPFAM" id="SSF52833">
    <property type="entry name" value="Thioredoxin-like"/>
    <property type="match status" value="1"/>
</dbReference>
<dbReference type="AlphaFoldDB" id="A0A3C1KP29"/>
<feature type="domain" description="Thioredoxin" evidence="1">
    <location>
        <begin position="23"/>
        <end position="103"/>
    </location>
</feature>
<reference evidence="2 3" key="1">
    <citation type="journal article" date="2018" name="Nat. Biotechnol.">
        <title>A standardized bacterial taxonomy based on genome phylogeny substantially revises the tree of life.</title>
        <authorList>
            <person name="Parks D.H."/>
            <person name="Chuvochina M."/>
            <person name="Waite D.W."/>
            <person name="Rinke C."/>
            <person name="Skarshewski A."/>
            <person name="Chaumeil P.A."/>
            <person name="Hugenholtz P."/>
        </authorList>
    </citation>
    <scope>NUCLEOTIDE SEQUENCE [LARGE SCALE GENOMIC DNA]</scope>
    <source>
        <strain evidence="2">UBA9158</strain>
    </source>
</reference>